<dbReference type="Pfam" id="PF13649">
    <property type="entry name" value="Methyltransf_25"/>
    <property type="match status" value="1"/>
</dbReference>
<evidence type="ECO:0000256" key="3">
    <source>
        <dbReference type="ARBA" id="ARBA00022691"/>
    </source>
</evidence>
<reference evidence="5 6" key="1">
    <citation type="submission" date="2019-05" db="EMBL/GenBank/DDBJ databases">
        <authorList>
            <person name="Chen C."/>
        </authorList>
    </citation>
    <scope>NUCLEOTIDE SEQUENCE [LARGE SCALE GENOMIC DNA]</scope>
    <source>
        <strain evidence="5 6">HB172198</strain>
    </source>
</reference>
<dbReference type="PANTHER" id="PTHR43464">
    <property type="entry name" value="METHYLTRANSFERASE"/>
    <property type="match status" value="1"/>
</dbReference>
<keyword evidence="3" id="KW-0949">S-adenosyl-L-methionine</keyword>
<evidence type="ECO:0000256" key="1">
    <source>
        <dbReference type="ARBA" id="ARBA00022603"/>
    </source>
</evidence>
<keyword evidence="6" id="KW-1185">Reference proteome</keyword>
<dbReference type="InterPro" id="IPR029063">
    <property type="entry name" value="SAM-dependent_MTases_sf"/>
</dbReference>
<protein>
    <submittedName>
        <fullName evidence="5">Methyltransferase type 12</fullName>
    </submittedName>
</protein>
<dbReference type="Gene3D" id="3.40.50.150">
    <property type="entry name" value="Vaccinia Virus protein VP39"/>
    <property type="match status" value="1"/>
</dbReference>
<dbReference type="AlphaFoldDB" id="A0A4P8XMK4"/>
<name>A0A4P8XMK4_9BACL</name>
<dbReference type="GO" id="GO:0032259">
    <property type="term" value="P:methylation"/>
    <property type="evidence" value="ECO:0007669"/>
    <property type="project" value="UniProtKB-KW"/>
</dbReference>
<accession>A0A4P8XMK4</accession>
<dbReference type="RefSeq" id="WP_138225874.1">
    <property type="nucleotide sequence ID" value="NZ_CP040396.1"/>
</dbReference>
<dbReference type="CDD" id="cd02440">
    <property type="entry name" value="AdoMet_MTases"/>
    <property type="match status" value="1"/>
</dbReference>
<proteinExistence type="predicted"/>
<dbReference type="EMBL" id="CP040396">
    <property type="protein sequence ID" value="QCT02920.1"/>
    <property type="molecule type" value="Genomic_DNA"/>
</dbReference>
<gene>
    <name evidence="5" type="ORF">E6C60_2207</name>
</gene>
<dbReference type="InterPro" id="IPR041698">
    <property type="entry name" value="Methyltransf_25"/>
</dbReference>
<dbReference type="KEGG" id="palo:E6C60_2207"/>
<evidence type="ECO:0000313" key="5">
    <source>
        <dbReference type="EMBL" id="QCT02920.1"/>
    </source>
</evidence>
<dbReference type="PANTHER" id="PTHR43464:SF19">
    <property type="entry name" value="UBIQUINONE BIOSYNTHESIS O-METHYLTRANSFERASE, MITOCHONDRIAL"/>
    <property type="match status" value="1"/>
</dbReference>
<keyword evidence="2 5" id="KW-0808">Transferase</keyword>
<feature type="domain" description="Methyltransferase" evidence="4">
    <location>
        <begin position="56"/>
        <end position="158"/>
    </location>
</feature>
<dbReference type="GO" id="GO:0008168">
    <property type="term" value="F:methyltransferase activity"/>
    <property type="evidence" value="ECO:0007669"/>
    <property type="project" value="UniProtKB-KW"/>
</dbReference>
<evidence type="ECO:0000313" key="6">
    <source>
        <dbReference type="Proteomes" id="UP000300879"/>
    </source>
</evidence>
<keyword evidence="1 5" id="KW-0489">Methyltransferase</keyword>
<sequence length="244" mass="27371">MSSAEFEQARESEEKYHAKLYESKDILEPGSWMSEPVPIVMELLEQVLQEHQDPVVLDLGSGPGRNAIPMAQRLKESGHGRVIGTDLLDEAVSKLQDNAVKYDVQPFIQAMQADVEDGQYEAESYHYIVACGCLEHVSSKTALRDVIARLQEATKPGGIHCLSMNTEVREKQLSTGEEEAAQIELNMSESEAQALLAEVYRGWRILEDEEKEVSIQEEKYEEPTEFHANTVFFAAQKPLSTQKG</sequence>
<evidence type="ECO:0000259" key="4">
    <source>
        <dbReference type="Pfam" id="PF13649"/>
    </source>
</evidence>
<evidence type="ECO:0000256" key="2">
    <source>
        <dbReference type="ARBA" id="ARBA00022679"/>
    </source>
</evidence>
<dbReference type="OrthoDB" id="9804312at2"/>
<dbReference type="SUPFAM" id="SSF53335">
    <property type="entry name" value="S-adenosyl-L-methionine-dependent methyltransferases"/>
    <property type="match status" value="1"/>
</dbReference>
<dbReference type="Proteomes" id="UP000300879">
    <property type="component" value="Chromosome"/>
</dbReference>
<organism evidence="5 6">
    <name type="scientific">Paenibacillus algicola</name>
    <dbReference type="NCBI Taxonomy" id="2565926"/>
    <lineage>
        <taxon>Bacteria</taxon>
        <taxon>Bacillati</taxon>
        <taxon>Bacillota</taxon>
        <taxon>Bacilli</taxon>
        <taxon>Bacillales</taxon>
        <taxon>Paenibacillaceae</taxon>
        <taxon>Paenibacillus</taxon>
    </lineage>
</organism>